<reference evidence="2" key="1">
    <citation type="thesis" date="2020" institute="ProQuest LLC" country="789 East Eisenhower Parkway, Ann Arbor, MI, USA">
        <title>Comparative Genomics and Chromosome Evolution.</title>
        <authorList>
            <person name="Mudd A.B."/>
        </authorList>
    </citation>
    <scope>NUCLEOTIDE SEQUENCE</scope>
    <source>
        <strain evidence="2">237g6f4</strain>
        <tissue evidence="2">Blood</tissue>
    </source>
</reference>
<evidence type="ECO:0000256" key="1">
    <source>
        <dbReference type="SAM" id="MobiDB-lite"/>
    </source>
</evidence>
<evidence type="ECO:0000313" key="3">
    <source>
        <dbReference type="Proteomes" id="UP000824782"/>
    </source>
</evidence>
<proteinExistence type="predicted"/>
<feature type="region of interest" description="Disordered" evidence="1">
    <location>
        <begin position="1"/>
        <end position="23"/>
    </location>
</feature>
<accession>A0AAV7AUT9</accession>
<dbReference type="EMBL" id="WNYA01000006">
    <property type="protein sequence ID" value="KAG8564987.1"/>
    <property type="molecule type" value="Genomic_DNA"/>
</dbReference>
<protein>
    <submittedName>
        <fullName evidence="2">Uncharacterized protein</fullName>
    </submittedName>
</protein>
<dbReference type="AlphaFoldDB" id="A0AAV7AUT9"/>
<sequence>METARVKQIHCKQGDTPSKIHTSAPGLHYRTQEQRSQIQASIPLGGEPCPGLTVHHTCVRYTASSSSLSPIIVGSVPHT</sequence>
<evidence type="ECO:0000313" key="2">
    <source>
        <dbReference type="EMBL" id="KAG8564987.1"/>
    </source>
</evidence>
<gene>
    <name evidence="2" type="ORF">GDO81_012653</name>
</gene>
<keyword evidence="3" id="KW-1185">Reference proteome</keyword>
<name>A0AAV7AUT9_ENGPU</name>
<dbReference type="Proteomes" id="UP000824782">
    <property type="component" value="Unassembled WGS sequence"/>
</dbReference>
<comment type="caution">
    <text evidence="2">The sequence shown here is derived from an EMBL/GenBank/DDBJ whole genome shotgun (WGS) entry which is preliminary data.</text>
</comment>
<organism evidence="2 3">
    <name type="scientific">Engystomops pustulosus</name>
    <name type="common">Tungara frog</name>
    <name type="synonym">Physalaemus pustulosus</name>
    <dbReference type="NCBI Taxonomy" id="76066"/>
    <lineage>
        <taxon>Eukaryota</taxon>
        <taxon>Metazoa</taxon>
        <taxon>Chordata</taxon>
        <taxon>Craniata</taxon>
        <taxon>Vertebrata</taxon>
        <taxon>Euteleostomi</taxon>
        <taxon>Amphibia</taxon>
        <taxon>Batrachia</taxon>
        <taxon>Anura</taxon>
        <taxon>Neobatrachia</taxon>
        <taxon>Hyloidea</taxon>
        <taxon>Leptodactylidae</taxon>
        <taxon>Leiuperinae</taxon>
        <taxon>Engystomops</taxon>
    </lineage>
</organism>